<dbReference type="RefSeq" id="WP_188224752.1">
    <property type="nucleotide sequence ID" value="NZ_JACVXD010000018.1"/>
</dbReference>
<dbReference type="SUPFAM" id="SSF56219">
    <property type="entry name" value="DNase I-like"/>
    <property type="match status" value="1"/>
</dbReference>
<dbReference type="PANTHER" id="PTHR14859:SF1">
    <property type="entry name" value="PGAP2-INTERACTING PROTEIN"/>
    <property type="match status" value="1"/>
</dbReference>
<organism evidence="2 3">
    <name type="scientific">Aestuariibaculum marinum</name>
    <dbReference type="NCBI Taxonomy" id="2683592"/>
    <lineage>
        <taxon>Bacteria</taxon>
        <taxon>Pseudomonadati</taxon>
        <taxon>Bacteroidota</taxon>
        <taxon>Flavobacteriia</taxon>
        <taxon>Flavobacteriales</taxon>
        <taxon>Flavobacteriaceae</taxon>
    </lineage>
</organism>
<dbReference type="InterPro" id="IPR051916">
    <property type="entry name" value="GPI-anchor_lipid_remodeler"/>
</dbReference>
<dbReference type="Gene3D" id="3.60.10.10">
    <property type="entry name" value="Endonuclease/exonuclease/phosphatase"/>
    <property type="match status" value="1"/>
</dbReference>
<keyword evidence="2" id="KW-0378">Hydrolase</keyword>
<keyword evidence="2" id="KW-0255">Endonuclease</keyword>
<proteinExistence type="predicted"/>
<evidence type="ECO:0000313" key="3">
    <source>
        <dbReference type="Proteomes" id="UP000621516"/>
    </source>
</evidence>
<protein>
    <submittedName>
        <fullName evidence="2">Endonuclease/exonuclease/phosphatase family protein</fullName>
    </submittedName>
</protein>
<reference evidence="2 3" key="1">
    <citation type="journal article" date="2018" name="J. Microbiol.">
        <title>Aestuariibaculum marinum sp. nov., a marine bacterium isolated from seawater in South Korea.</title>
        <authorList>
            <person name="Choi J."/>
            <person name="Lee D."/>
            <person name="Jang J.H."/>
            <person name="Cha S."/>
            <person name="Seo T."/>
        </authorList>
    </citation>
    <scope>NUCLEOTIDE SEQUENCE [LARGE SCALE GENOMIC DNA]</scope>
    <source>
        <strain evidence="2 3">IP7</strain>
    </source>
</reference>
<dbReference type="GO" id="GO:0016020">
    <property type="term" value="C:membrane"/>
    <property type="evidence" value="ECO:0007669"/>
    <property type="project" value="GOC"/>
</dbReference>
<dbReference type="GO" id="GO:0006506">
    <property type="term" value="P:GPI anchor biosynthetic process"/>
    <property type="evidence" value="ECO:0007669"/>
    <property type="project" value="TreeGrafter"/>
</dbReference>
<dbReference type="PROSITE" id="PS51257">
    <property type="entry name" value="PROKAR_LIPOPROTEIN"/>
    <property type="match status" value="1"/>
</dbReference>
<dbReference type="AlphaFoldDB" id="A0A8J6UB76"/>
<feature type="domain" description="Endonuclease/exonuclease/phosphatase" evidence="1">
    <location>
        <begin position="40"/>
        <end position="264"/>
    </location>
</feature>
<comment type="caution">
    <text evidence="2">The sequence shown here is derived from an EMBL/GenBank/DDBJ whole genome shotgun (WGS) entry which is preliminary data.</text>
</comment>
<keyword evidence="3" id="KW-1185">Reference proteome</keyword>
<name>A0A8J6UB76_9FLAO</name>
<dbReference type="InterPro" id="IPR036691">
    <property type="entry name" value="Endo/exonu/phosph_ase_sf"/>
</dbReference>
<dbReference type="PANTHER" id="PTHR14859">
    <property type="entry name" value="CALCOFLUOR WHITE HYPERSENSITIVE PROTEIN PRECURSOR"/>
    <property type="match status" value="1"/>
</dbReference>
<dbReference type="GO" id="GO:0004519">
    <property type="term" value="F:endonuclease activity"/>
    <property type="evidence" value="ECO:0007669"/>
    <property type="project" value="UniProtKB-KW"/>
</dbReference>
<evidence type="ECO:0000259" key="1">
    <source>
        <dbReference type="Pfam" id="PF03372"/>
    </source>
</evidence>
<keyword evidence="2" id="KW-0540">Nuclease</keyword>
<gene>
    <name evidence="2" type="ORF">ICJ85_15705</name>
</gene>
<accession>A0A8J6UB76</accession>
<dbReference type="Pfam" id="PF03372">
    <property type="entry name" value="Exo_endo_phos"/>
    <property type="match status" value="1"/>
</dbReference>
<evidence type="ECO:0000313" key="2">
    <source>
        <dbReference type="EMBL" id="MBD0825461.1"/>
    </source>
</evidence>
<sequence>MKLIIKLVLILGLVASCNDNEETVVSPNVDGGVSRNIKVMTFNIFGGFPRGADRNDINDYGLDNTIKTIKDSNPDIIGLNEIGVNQKAATNYDDQPKLIAEALGYYYDFYGLEVSGKYGVALLSKYPILDIKHVEYEIQGDHLKGLIEAKIQHPDGDIWVYVTHLESGDALVRHYEIKEIKRRAAKLGDVPMLVLGDFNFTPDSDNHTLLTDAESVFIDPLGKSLDPNTFKLSDPKRIDYIMANKYFHFVNTPWSDTEDRTSDHFPVWANVCFYLN</sequence>
<dbReference type="InterPro" id="IPR005135">
    <property type="entry name" value="Endo/exonuclease/phosphatase"/>
</dbReference>
<dbReference type="EMBL" id="JACVXD010000018">
    <property type="protein sequence ID" value="MBD0825461.1"/>
    <property type="molecule type" value="Genomic_DNA"/>
</dbReference>
<dbReference type="Proteomes" id="UP000621516">
    <property type="component" value="Unassembled WGS sequence"/>
</dbReference>